<dbReference type="InParanoid" id="D3BRZ2"/>
<dbReference type="EMBL" id="ADBJ01000051">
    <property type="protein sequence ID" value="EFA75729.1"/>
    <property type="molecule type" value="Genomic_DNA"/>
</dbReference>
<evidence type="ECO:0000313" key="3">
    <source>
        <dbReference type="Proteomes" id="UP000001396"/>
    </source>
</evidence>
<feature type="compositionally biased region" description="Basic and acidic residues" evidence="1">
    <location>
        <begin position="38"/>
        <end position="48"/>
    </location>
</feature>
<dbReference type="Proteomes" id="UP000001396">
    <property type="component" value="Unassembled WGS sequence"/>
</dbReference>
<keyword evidence="3" id="KW-1185">Reference proteome</keyword>
<dbReference type="GeneID" id="31366251"/>
<accession>D3BRZ2</accession>
<gene>
    <name evidence="2" type="ORF">PPL_10782</name>
</gene>
<reference evidence="2 3" key="1">
    <citation type="journal article" date="2011" name="Genome Res.">
        <title>Phylogeny-wide analysis of social amoeba genomes highlights ancient origins for complex intercellular communication.</title>
        <authorList>
            <person name="Heidel A.J."/>
            <person name="Lawal H.M."/>
            <person name="Felder M."/>
            <person name="Schilde C."/>
            <person name="Helps N.R."/>
            <person name="Tunggal B."/>
            <person name="Rivero F."/>
            <person name="John U."/>
            <person name="Schleicher M."/>
            <person name="Eichinger L."/>
            <person name="Platzer M."/>
            <person name="Noegel A.A."/>
            <person name="Schaap P."/>
            <person name="Gloeckner G."/>
        </authorList>
    </citation>
    <scope>NUCLEOTIDE SEQUENCE [LARGE SCALE GENOMIC DNA]</scope>
    <source>
        <strain evidence="3">ATCC 26659 / Pp 5 / PN500</strain>
    </source>
</reference>
<dbReference type="AlphaFoldDB" id="D3BRZ2"/>
<feature type="compositionally biased region" description="Polar residues" evidence="1">
    <location>
        <begin position="49"/>
        <end position="65"/>
    </location>
</feature>
<dbReference type="RefSeq" id="XP_020427863.1">
    <property type="nucleotide sequence ID" value="XM_020581547.1"/>
</dbReference>
<evidence type="ECO:0000313" key="2">
    <source>
        <dbReference type="EMBL" id="EFA75729.1"/>
    </source>
</evidence>
<organism evidence="2 3">
    <name type="scientific">Heterostelium pallidum (strain ATCC 26659 / Pp 5 / PN500)</name>
    <name type="common">Cellular slime mold</name>
    <name type="synonym">Polysphondylium pallidum</name>
    <dbReference type="NCBI Taxonomy" id="670386"/>
    <lineage>
        <taxon>Eukaryota</taxon>
        <taxon>Amoebozoa</taxon>
        <taxon>Evosea</taxon>
        <taxon>Eumycetozoa</taxon>
        <taxon>Dictyostelia</taxon>
        <taxon>Acytosteliales</taxon>
        <taxon>Acytosteliaceae</taxon>
        <taxon>Heterostelium</taxon>
    </lineage>
</organism>
<protein>
    <submittedName>
        <fullName evidence="2">Uncharacterized protein</fullName>
    </submittedName>
</protein>
<name>D3BRZ2_HETP5</name>
<sequence length="82" mass="8687">MFERITGGGIVVLKPGSTLRSNPNAIITETPPSNPAFKVDDHDFDHQKPGSSRINISPIAPSTQPQPSPIIKKTPAKGGWGS</sequence>
<feature type="region of interest" description="Disordered" evidence="1">
    <location>
        <begin position="30"/>
        <end position="82"/>
    </location>
</feature>
<comment type="caution">
    <text evidence="2">The sequence shown here is derived from an EMBL/GenBank/DDBJ whole genome shotgun (WGS) entry which is preliminary data.</text>
</comment>
<proteinExistence type="predicted"/>
<evidence type="ECO:0000256" key="1">
    <source>
        <dbReference type="SAM" id="MobiDB-lite"/>
    </source>
</evidence>